<feature type="signal peptide" evidence="2">
    <location>
        <begin position="1"/>
        <end position="16"/>
    </location>
</feature>
<evidence type="ECO:0000313" key="3">
    <source>
        <dbReference type="EMBL" id="CAH0394785.1"/>
    </source>
</evidence>
<keyword evidence="4" id="KW-1185">Reference proteome</keyword>
<evidence type="ECO:0000256" key="2">
    <source>
        <dbReference type="SAM" id="SignalP"/>
    </source>
</evidence>
<proteinExistence type="predicted"/>
<dbReference type="EMBL" id="OU963869">
    <property type="protein sequence ID" value="CAH0394785.1"/>
    <property type="molecule type" value="Genomic_DNA"/>
</dbReference>
<reference evidence="3" key="1">
    <citation type="submission" date="2021-12" db="EMBL/GenBank/DDBJ databases">
        <authorList>
            <person name="King R."/>
        </authorList>
    </citation>
    <scope>NUCLEOTIDE SEQUENCE</scope>
</reference>
<organism evidence="3 4">
    <name type="scientific">Bemisia tabaci</name>
    <name type="common">Sweetpotato whitefly</name>
    <name type="synonym">Aleurodes tabaci</name>
    <dbReference type="NCBI Taxonomy" id="7038"/>
    <lineage>
        <taxon>Eukaryota</taxon>
        <taxon>Metazoa</taxon>
        <taxon>Ecdysozoa</taxon>
        <taxon>Arthropoda</taxon>
        <taxon>Hexapoda</taxon>
        <taxon>Insecta</taxon>
        <taxon>Pterygota</taxon>
        <taxon>Neoptera</taxon>
        <taxon>Paraneoptera</taxon>
        <taxon>Hemiptera</taxon>
        <taxon>Sternorrhyncha</taxon>
        <taxon>Aleyrodoidea</taxon>
        <taxon>Aleyrodidae</taxon>
        <taxon>Aleyrodinae</taxon>
        <taxon>Bemisia</taxon>
    </lineage>
</organism>
<feature type="region of interest" description="Disordered" evidence="1">
    <location>
        <begin position="115"/>
        <end position="163"/>
    </location>
</feature>
<feature type="chain" id="PRO_5040392049" evidence="2">
    <location>
        <begin position="17"/>
        <end position="200"/>
    </location>
</feature>
<protein>
    <submittedName>
        <fullName evidence="3">Uncharacterized protein</fullName>
    </submittedName>
</protein>
<accession>A0A9P0AKI9</accession>
<name>A0A9P0AKI9_BEMTA</name>
<dbReference type="Proteomes" id="UP001152759">
    <property type="component" value="Chromosome 8"/>
</dbReference>
<evidence type="ECO:0000256" key="1">
    <source>
        <dbReference type="SAM" id="MobiDB-lite"/>
    </source>
</evidence>
<gene>
    <name evidence="3" type="ORF">BEMITA_LOCUS13044</name>
</gene>
<sequence length="200" mass="20746">MKVFAVLACLIAAAAAGAPYASYLGPSTLVRAPQFDSAVVSHERLGGNFAYKSVEAPAYAQVAPVITNVPTPVGVSYSAKPIIAPVTYTSPAEVKVITAPVAVAHAPAPVAYAAPLPPPTPPPPTPPPPSPPPQSPPQHPSPTPPVLPSPTPPPTLRQGLLPLDLPSSSCLQVSHVNSRSFQPGLQRFGFVNPLRFFHLF</sequence>
<dbReference type="PRINTS" id="PR01217">
    <property type="entry name" value="PRICHEXTENSN"/>
</dbReference>
<feature type="compositionally biased region" description="Pro residues" evidence="1">
    <location>
        <begin position="115"/>
        <end position="155"/>
    </location>
</feature>
<dbReference type="AlphaFoldDB" id="A0A9P0AKI9"/>
<evidence type="ECO:0000313" key="4">
    <source>
        <dbReference type="Proteomes" id="UP001152759"/>
    </source>
</evidence>
<keyword evidence="2" id="KW-0732">Signal</keyword>